<dbReference type="InterPro" id="IPR051163">
    <property type="entry name" value="Sodium:Solute_Symporter_SSF"/>
</dbReference>
<dbReference type="SUPFAM" id="SSF117281">
    <property type="entry name" value="Kelch motif"/>
    <property type="match status" value="1"/>
</dbReference>
<evidence type="ECO:0000313" key="12">
    <source>
        <dbReference type="EMBL" id="MBK1826900.1"/>
    </source>
</evidence>
<feature type="transmembrane region" description="Helical" evidence="11">
    <location>
        <begin position="464"/>
        <end position="484"/>
    </location>
</feature>
<keyword evidence="10" id="KW-0739">Sodium transport</keyword>
<comment type="subcellular location">
    <subcellularLocation>
        <location evidence="1">Cell membrane</location>
        <topology evidence="1">Multi-pass membrane protein</topology>
    </subcellularLocation>
</comment>
<evidence type="ECO:0000256" key="11">
    <source>
        <dbReference type="SAM" id="Phobius"/>
    </source>
</evidence>
<evidence type="ECO:0000256" key="3">
    <source>
        <dbReference type="ARBA" id="ARBA00022448"/>
    </source>
</evidence>
<keyword evidence="4" id="KW-1003">Cell membrane</keyword>
<dbReference type="CDD" id="cd11495">
    <property type="entry name" value="SLC5sbd_NIS-like_u3"/>
    <property type="match status" value="1"/>
</dbReference>
<dbReference type="Proteomes" id="UP000658278">
    <property type="component" value="Unassembled WGS sequence"/>
</dbReference>
<feature type="transmembrane region" description="Helical" evidence="11">
    <location>
        <begin position="600"/>
        <end position="619"/>
    </location>
</feature>
<feature type="transmembrane region" description="Helical" evidence="11">
    <location>
        <begin position="855"/>
        <end position="875"/>
    </location>
</feature>
<keyword evidence="7" id="KW-0915">Sodium</keyword>
<dbReference type="Gene3D" id="1.20.1730.10">
    <property type="entry name" value="Sodium/glucose cotransporter"/>
    <property type="match status" value="1"/>
</dbReference>
<dbReference type="Gene3D" id="2.120.10.80">
    <property type="entry name" value="Kelch-type beta propeller"/>
    <property type="match status" value="1"/>
</dbReference>
<accession>A0A934RAF2</accession>
<dbReference type="PANTHER" id="PTHR42985:SF40">
    <property type="entry name" value="LD47995P-RELATED"/>
    <property type="match status" value="1"/>
</dbReference>
<evidence type="ECO:0000256" key="10">
    <source>
        <dbReference type="ARBA" id="ARBA00023201"/>
    </source>
</evidence>
<evidence type="ECO:0000256" key="9">
    <source>
        <dbReference type="ARBA" id="ARBA00023136"/>
    </source>
</evidence>
<gene>
    <name evidence="12" type="ORF">JIN81_07710</name>
</gene>
<evidence type="ECO:0000256" key="5">
    <source>
        <dbReference type="ARBA" id="ARBA00022692"/>
    </source>
</evidence>
<dbReference type="PANTHER" id="PTHR42985">
    <property type="entry name" value="SODIUM-COUPLED MONOCARBOXYLATE TRANSPORTER"/>
    <property type="match status" value="1"/>
</dbReference>
<evidence type="ECO:0000256" key="2">
    <source>
        <dbReference type="ARBA" id="ARBA00006434"/>
    </source>
</evidence>
<dbReference type="GO" id="GO:0006814">
    <property type="term" value="P:sodium ion transport"/>
    <property type="evidence" value="ECO:0007669"/>
    <property type="project" value="UniProtKB-KW"/>
</dbReference>
<evidence type="ECO:0000256" key="4">
    <source>
        <dbReference type="ARBA" id="ARBA00022475"/>
    </source>
</evidence>
<feature type="transmembrane region" description="Helical" evidence="11">
    <location>
        <begin position="423"/>
        <end position="443"/>
    </location>
</feature>
<feature type="transmembrane region" description="Helical" evidence="11">
    <location>
        <begin position="538"/>
        <end position="559"/>
    </location>
</feature>
<evidence type="ECO:0000256" key="8">
    <source>
        <dbReference type="ARBA" id="ARBA00023065"/>
    </source>
</evidence>
<evidence type="ECO:0000313" key="13">
    <source>
        <dbReference type="Proteomes" id="UP000658278"/>
    </source>
</evidence>
<feature type="transmembrane region" description="Helical" evidence="11">
    <location>
        <begin position="800"/>
        <end position="819"/>
    </location>
</feature>
<name>A0A934RAF2_9BACT</name>
<feature type="transmembrane region" description="Helical" evidence="11">
    <location>
        <begin position="694"/>
        <end position="719"/>
    </location>
</feature>
<evidence type="ECO:0000256" key="1">
    <source>
        <dbReference type="ARBA" id="ARBA00004651"/>
    </source>
</evidence>
<dbReference type="Pfam" id="PF00474">
    <property type="entry name" value="SSF"/>
    <property type="match status" value="1"/>
</dbReference>
<organism evidence="12 13">
    <name type="scientific">Haloferula rosea</name>
    <dbReference type="NCBI Taxonomy" id="490093"/>
    <lineage>
        <taxon>Bacteria</taxon>
        <taxon>Pseudomonadati</taxon>
        <taxon>Verrucomicrobiota</taxon>
        <taxon>Verrucomicrobiia</taxon>
        <taxon>Verrucomicrobiales</taxon>
        <taxon>Verrucomicrobiaceae</taxon>
        <taxon>Haloferula</taxon>
    </lineage>
</organism>
<dbReference type="InterPro" id="IPR038377">
    <property type="entry name" value="Na/Glc_symporter_sf"/>
</dbReference>
<evidence type="ECO:0000256" key="7">
    <source>
        <dbReference type="ARBA" id="ARBA00023053"/>
    </source>
</evidence>
<dbReference type="InterPro" id="IPR001734">
    <property type="entry name" value="Na/solute_symporter"/>
</dbReference>
<dbReference type="GO" id="GO:0015293">
    <property type="term" value="F:symporter activity"/>
    <property type="evidence" value="ECO:0007669"/>
    <property type="project" value="TreeGrafter"/>
</dbReference>
<feature type="transmembrane region" description="Helical" evidence="11">
    <location>
        <begin position="565"/>
        <end position="588"/>
    </location>
</feature>
<keyword evidence="3" id="KW-0813">Transport</keyword>
<reference evidence="12" key="1">
    <citation type="submission" date="2021-01" db="EMBL/GenBank/DDBJ databases">
        <title>Modified the classification status of verrucomicrobia.</title>
        <authorList>
            <person name="Feng X."/>
        </authorList>
    </citation>
    <scope>NUCLEOTIDE SEQUENCE</scope>
    <source>
        <strain evidence="12">KCTC 22201</strain>
    </source>
</reference>
<feature type="transmembrane region" description="Helical" evidence="11">
    <location>
        <begin position="654"/>
        <end position="673"/>
    </location>
</feature>
<feature type="transmembrane region" description="Helical" evidence="11">
    <location>
        <begin position="739"/>
        <end position="760"/>
    </location>
</feature>
<keyword evidence="9 11" id="KW-0472">Membrane</keyword>
<feature type="transmembrane region" description="Helical" evidence="11">
    <location>
        <begin position="496"/>
        <end position="517"/>
    </location>
</feature>
<dbReference type="RefSeq" id="WP_234044567.1">
    <property type="nucleotide sequence ID" value="NZ_JAENII010000004.1"/>
</dbReference>
<keyword evidence="8" id="KW-0406">Ion transport</keyword>
<dbReference type="EMBL" id="JAENII010000004">
    <property type="protein sequence ID" value="MBK1826900.1"/>
    <property type="molecule type" value="Genomic_DNA"/>
</dbReference>
<comment type="similarity">
    <text evidence="2">Belongs to the sodium:solute symporter (SSF) (TC 2.A.21) family.</text>
</comment>
<dbReference type="PROSITE" id="PS50283">
    <property type="entry name" value="NA_SOLUT_SYMP_3"/>
    <property type="match status" value="1"/>
</dbReference>
<feature type="transmembrane region" description="Helical" evidence="11">
    <location>
        <begin position="881"/>
        <end position="904"/>
    </location>
</feature>
<dbReference type="GO" id="GO:0005886">
    <property type="term" value="C:plasma membrane"/>
    <property type="evidence" value="ECO:0007669"/>
    <property type="project" value="UniProtKB-SubCell"/>
</dbReference>
<evidence type="ECO:0000256" key="6">
    <source>
        <dbReference type="ARBA" id="ARBA00022989"/>
    </source>
</evidence>
<dbReference type="AlphaFoldDB" id="A0A934RAF2"/>
<keyword evidence="6 11" id="KW-1133">Transmembrane helix</keyword>
<proteinExistence type="inferred from homology"/>
<dbReference type="NCBIfam" id="TIGR00813">
    <property type="entry name" value="sss"/>
    <property type="match status" value="1"/>
</dbReference>
<keyword evidence="5 11" id="KW-0812">Transmembrane</keyword>
<dbReference type="InterPro" id="IPR015915">
    <property type="entry name" value="Kelch-typ_b-propeller"/>
</dbReference>
<protein>
    <submittedName>
        <fullName evidence="12">Sodium/solute symporter</fullName>
    </submittedName>
</protein>
<feature type="transmembrane region" description="Helical" evidence="11">
    <location>
        <begin position="831"/>
        <end position="848"/>
    </location>
</feature>
<keyword evidence="13" id="KW-1185">Reference proteome</keyword>
<sequence length="914" mass="97757">MDQRNNLPRLGRLAVLWWCLLGMTVAVAGDGLFEWDRLPAMPDKHGFAGVHAGVLGGDADDASLIVVGGANFPDGLPWEGGRKVYHDGIHVLPLGTRGSWRKWSEPWPEAVGYGMSVNLPDGSCLFMGGKQVDAASGKERALASVHVVRDVDGEIEFTKGPDLPEGRTDGVAVVVGTRVFVFAGVGNPGGDPEAGFEVLQSAVVLDTSVPQDAWKWESVPWPEASAGVPARGRMLPVVGVRGGDVFLIGGRDFADPAVVDEQADERIFDLDFLADGYALDTDRMSWRRIADLPHGLSAAPSTAVQVGATHLAVLGGVPVDFLKEQVAARPEINGQGTAHPGFPADVLVYDTLTDTWASGGVMAKQVGPDHESNPAGSLWAPVTTPVVTWKGQVILPTGEVKPGIRSPQVLIGKPLAQPKHFGWVNWTVVAVYLLGMVGVGYWFMKRESASSTDAYFRGGQRVPWWVAGLSIFATMLSALTFMGIPARAYQTDVTWYIGQLPILIVVPLVVFCYLPFFRKLDLTSAYEYLERRFNVATRVFASLSFVLFHIGRIAIVLYLPALALAAVSDIGVIPSILVIGVLCVIYTVMGGIEAVVWTDAIQALVLMGGAILCFALVVMRLDGGVGEVWTIANSDSKLFENLQWKNFDIADGTTSAVVLFVAFFFNSLVPYTSGQDVVQRYVTTRDLGAARKSLWTTMWMSVFGSMVFFGLGVAIYAFYKTHPAQLDPALPKTDSILPFFIMQQLPVGVSGLIVAAVFAASQSTISSSLNSVATAWIKDFDARLIRPGRSDDTYLRAAKWVVFLIGVLGIGVACIMATSDIESAFKTFNKLIGLTAGALGGLFALGVFTKRANGIGAMIGAVVGFATVLGLYFSGSPVSGLLYAFIGFGCCFVVGYGVSLMTGVDRGRGLSMHG</sequence>
<comment type="caution">
    <text evidence="12">The sequence shown here is derived from an EMBL/GenBank/DDBJ whole genome shotgun (WGS) entry which is preliminary data.</text>
</comment>